<dbReference type="Gene3D" id="1.25.40.10">
    <property type="entry name" value="Tetratricopeptide repeat domain"/>
    <property type="match status" value="1"/>
</dbReference>
<accession>A0ABS4F436</accession>
<evidence type="ECO:0000259" key="1">
    <source>
        <dbReference type="Pfam" id="PF00535"/>
    </source>
</evidence>
<name>A0ABS4F436_9BACL</name>
<dbReference type="SUPFAM" id="SSF53448">
    <property type="entry name" value="Nucleotide-diphospho-sugar transferases"/>
    <property type="match status" value="1"/>
</dbReference>
<dbReference type="InterPro" id="IPR011990">
    <property type="entry name" value="TPR-like_helical_dom_sf"/>
</dbReference>
<proteinExistence type="predicted"/>
<comment type="caution">
    <text evidence="2">The sequence shown here is derived from an EMBL/GenBank/DDBJ whole genome shotgun (WGS) entry which is preliminary data.</text>
</comment>
<dbReference type="CDD" id="cd02511">
    <property type="entry name" value="Beta4Glucosyltransferase"/>
    <property type="match status" value="1"/>
</dbReference>
<keyword evidence="3" id="KW-1185">Reference proteome</keyword>
<dbReference type="InterPro" id="IPR029044">
    <property type="entry name" value="Nucleotide-diphossugar_trans"/>
</dbReference>
<dbReference type="Pfam" id="PF00535">
    <property type="entry name" value="Glycos_transf_2"/>
    <property type="match status" value="1"/>
</dbReference>
<protein>
    <submittedName>
        <fullName evidence="2">Glycosyltransferase involved in cell wall biosynthesis</fullName>
    </submittedName>
</protein>
<dbReference type="PANTHER" id="PTHR43630">
    <property type="entry name" value="POLY-BETA-1,6-N-ACETYL-D-GLUCOSAMINE SYNTHASE"/>
    <property type="match status" value="1"/>
</dbReference>
<sequence>MDTIGLSLCMIVKNESELLEKAINTAKPFVNEIIVVDTGSTDQTPEIARKLGAIVANREWNGSFSDARNFSLDLASQPFIFVMDADEIIVNGSLSAIQERYKYIQEHKGSAGSVTIVSETVSGDISSSSVTRLFPRDRRYRYTGKIHEQLTYSGNLIDRVIDTGIILSHSGYSAQVISKKNKYERNLQLLLSELSTDSDTSYNLFQIGRTYYVMKDYVQAEHFLYRSIEAELRSMRRNFLSSALLTLGYCNIKLQKFDELKNIFNLGIELFPDFTDLYFMYGVGLIESKNINSFELIPDVFEKCINIGEAPTFKYETVKGVGSFKAHFNLGLYYELTRQLDKAEFHYRLSYKDSYQPAFERLQKILH</sequence>
<gene>
    <name evidence="2" type="ORF">J2Z18_000082</name>
</gene>
<organism evidence="2 3">
    <name type="scientific">Paenibacillus lactis</name>
    <dbReference type="NCBI Taxonomy" id="228574"/>
    <lineage>
        <taxon>Bacteria</taxon>
        <taxon>Bacillati</taxon>
        <taxon>Bacillota</taxon>
        <taxon>Bacilli</taxon>
        <taxon>Bacillales</taxon>
        <taxon>Paenibacillaceae</taxon>
        <taxon>Paenibacillus</taxon>
    </lineage>
</organism>
<dbReference type="InterPro" id="IPR001173">
    <property type="entry name" value="Glyco_trans_2-like"/>
</dbReference>
<dbReference type="GeneID" id="95402144"/>
<dbReference type="Gene3D" id="3.90.550.10">
    <property type="entry name" value="Spore Coat Polysaccharide Biosynthesis Protein SpsA, Chain A"/>
    <property type="match status" value="1"/>
</dbReference>
<dbReference type="RefSeq" id="WP_007132295.1">
    <property type="nucleotide sequence ID" value="NZ_CP139098.1"/>
</dbReference>
<reference evidence="2 3" key="1">
    <citation type="submission" date="2021-03" db="EMBL/GenBank/DDBJ databases">
        <title>Genomic Encyclopedia of Type Strains, Phase IV (KMG-IV): sequencing the most valuable type-strain genomes for metagenomic binning, comparative biology and taxonomic classification.</title>
        <authorList>
            <person name="Goeker M."/>
        </authorList>
    </citation>
    <scope>NUCLEOTIDE SEQUENCE [LARGE SCALE GENOMIC DNA]</scope>
    <source>
        <strain evidence="2 3">DSM 15596</strain>
    </source>
</reference>
<dbReference type="SUPFAM" id="SSF48452">
    <property type="entry name" value="TPR-like"/>
    <property type="match status" value="1"/>
</dbReference>
<evidence type="ECO:0000313" key="2">
    <source>
        <dbReference type="EMBL" id="MBP1891013.1"/>
    </source>
</evidence>
<dbReference type="EMBL" id="JAGGKI010000001">
    <property type="protein sequence ID" value="MBP1891013.1"/>
    <property type="molecule type" value="Genomic_DNA"/>
</dbReference>
<evidence type="ECO:0000313" key="3">
    <source>
        <dbReference type="Proteomes" id="UP000706926"/>
    </source>
</evidence>
<dbReference type="Proteomes" id="UP000706926">
    <property type="component" value="Unassembled WGS sequence"/>
</dbReference>
<dbReference type="PANTHER" id="PTHR43630:SF2">
    <property type="entry name" value="GLYCOSYLTRANSFERASE"/>
    <property type="match status" value="1"/>
</dbReference>
<feature type="domain" description="Glycosyltransferase 2-like" evidence="1">
    <location>
        <begin position="7"/>
        <end position="102"/>
    </location>
</feature>